<proteinExistence type="predicted"/>
<organism evidence="1 2">
    <name type="scientific">Acropora cervicornis</name>
    <name type="common">Staghorn coral</name>
    <dbReference type="NCBI Taxonomy" id="6130"/>
    <lineage>
        <taxon>Eukaryota</taxon>
        <taxon>Metazoa</taxon>
        <taxon>Cnidaria</taxon>
        <taxon>Anthozoa</taxon>
        <taxon>Hexacorallia</taxon>
        <taxon>Scleractinia</taxon>
        <taxon>Astrocoeniina</taxon>
        <taxon>Acroporidae</taxon>
        <taxon>Acropora</taxon>
    </lineage>
</organism>
<dbReference type="AlphaFoldDB" id="A0AAD9Q1H5"/>
<dbReference type="Proteomes" id="UP001249851">
    <property type="component" value="Unassembled WGS sequence"/>
</dbReference>
<reference evidence="1" key="1">
    <citation type="journal article" date="2023" name="G3 (Bethesda)">
        <title>Whole genome assembly and annotation of the endangered Caribbean coral Acropora cervicornis.</title>
        <authorList>
            <person name="Selwyn J.D."/>
            <person name="Vollmer S.V."/>
        </authorList>
    </citation>
    <scope>NUCLEOTIDE SEQUENCE</scope>
    <source>
        <strain evidence="1">K2</strain>
    </source>
</reference>
<reference evidence="1" key="2">
    <citation type="journal article" date="2023" name="Science">
        <title>Genomic signatures of disease resistance in endangered staghorn corals.</title>
        <authorList>
            <person name="Vollmer S.V."/>
            <person name="Selwyn J.D."/>
            <person name="Despard B.A."/>
            <person name="Roesel C.L."/>
        </authorList>
    </citation>
    <scope>NUCLEOTIDE SEQUENCE</scope>
    <source>
        <strain evidence="1">K2</strain>
    </source>
</reference>
<sequence length="117" mass="13009">MKLDNVPPIIYASFVLHNFCGQNDMRMDNDLVQRQVEHDKEVQPEIAPDRIFSYNSSDGEPCKGSLHSKCAIRQGTLNRALSTPQGRGSVAGDPPQIIKVLDYYFSTSIPSSSNHCL</sequence>
<keyword evidence="2" id="KW-1185">Reference proteome</keyword>
<name>A0AAD9Q1H5_ACRCE</name>
<protein>
    <submittedName>
        <fullName evidence="1">Uncharacterized protein</fullName>
    </submittedName>
</protein>
<dbReference type="EMBL" id="JARQWQ010000081">
    <property type="protein sequence ID" value="KAK2553050.1"/>
    <property type="molecule type" value="Genomic_DNA"/>
</dbReference>
<evidence type="ECO:0000313" key="2">
    <source>
        <dbReference type="Proteomes" id="UP001249851"/>
    </source>
</evidence>
<comment type="caution">
    <text evidence="1">The sequence shown here is derived from an EMBL/GenBank/DDBJ whole genome shotgun (WGS) entry which is preliminary data.</text>
</comment>
<gene>
    <name evidence="1" type="ORF">P5673_025775</name>
</gene>
<accession>A0AAD9Q1H5</accession>
<evidence type="ECO:0000313" key="1">
    <source>
        <dbReference type="EMBL" id="KAK2553050.1"/>
    </source>
</evidence>